<keyword evidence="11 12" id="KW-0326">Glycosidase</keyword>
<feature type="signal peptide" evidence="13">
    <location>
        <begin position="1"/>
        <end position="18"/>
    </location>
</feature>
<accession>A0A834HY05</accession>
<protein>
    <recommendedName>
        <fullName evidence="6 12">Beta-glucuronidase</fullName>
        <ecNumber evidence="5 12">3.2.1.31</ecNumber>
    </recommendedName>
</protein>
<comment type="catalytic activity">
    <reaction evidence="12">
        <text>a beta-D-glucuronoside + H2O = D-glucuronate + an alcohol</text>
        <dbReference type="Rhea" id="RHEA:17633"/>
        <dbReference type="ChEBI" id="CHEBI:15377"/>
        <dbReference type="ChEBI" id="CHEBI:30879"/>
        <dbReference type="ChEBI" id="CHEBI:58720"/>
        <dbReference type="ChEBI" id="CHEBI:83411"/>
        <dbReference type="EC" id="3.2.1.31"/>
    </reaction>
</comment>
<feature type="chain" id="PRO_5032821351" description="Beta-glucuronidase" evidence="13">
    <location>
        <begin position="19"/>
        <end position="630"/>
    </location>
</feature>
<keyword evidence="7 13" id="KW-0732">Signal</keyword>
<dbReference type="GO" id="GO:0004566">
    <property type="term" value="F:beta-glucuronidase activity"/>
    <property type="evidence" value="ECO:0007669"/>
    <property type="project" value="UniProtKB-EC"/>
</dbReference>
<dbReference type="FunFam" id="2.60.40.10:FF:000628">
    <property type="entry name" value="Beta-glucuronidase"/>
    <property type="match status" value="1"/>
</dbReference>
<dbReference type="InterPro" id="IPR023230">
    <property type="entry name" value="Glyco_hydro_2_CS"/>
</dbReference>
<comment type="subunit">
    <text evidence="4 12">Homotetramer.</text>
</comment>
<dbReference type="GO" id="GO:0005975">
    <property type="term" value="P:carbohydrate metabolic process"/>
    <property type="evidence" value="ECO:0007669"/>
    <property type="project" value="InterPro"/>
</dbReference>
<dbReference type="FunFam" id="2.60.120.260:FF:000027">
    <property type="entry name" value="Beta-glucuronidase"/>
    <property type="match status" value="1"/>
</dbReference>
<dbReference type="GO" id="GO:0030246">
    <property type="term" value="F:carbohydrate binding"/>
    <property type="evidence" value="ECO:0007669"/>
    <property type="project" value="TreeGrafter"/>
</dbReference>
<dbReference type="PANTHER" id="PTHR10066:SF67">
    <property type="entry name" value="BETA-GLUCURONIDASE"/>
    <property type="match status" value="1"/>
</dbReference>
<evidence type="ECO:0000256" key="5">
    <source>
        <dbReference type="ARBA" id="ARBA00012761"/>
    </source>
</evidence>
<dbReference type="PROSITE" id="PS00719">
    <property type="entry name" value="GLYCOSYL_HYDROL_F2_1"/>
    <property type="match status" value="1"/>
</dbReference>
<dbReference type="GO" id="GO:0005764">
    <property type="term" value="C:lysosome"/>
    <property type="evidence" value="ECO:0007669"/>
    <property type="project" value="UniProtKB-SubCell"/>
</dbReference>
<dbReference type="AlphaFoldDB" id="A0A834HY05"/>
<dbReference type="InterPro" id="IPR008979">
    <property type="entry name" value="Galactose-bd-like_sf"/>
</dbReference>
<dbReference type="NCBIfam" id="NF007538">
    <property type="entry name" value="PRK10150.1"/>
    <property type="match status" value="1"/>
</dbReference>
<dbReference type="Pfam" id="PF02836">
    <property type="entry name" value="Glyco_hydro_2_C"/>
    <property type="match status" value="1"/>
</dbReference>
<feature type="domain" description="Glycoside hydrolase family 2 immunoglobulin-like beta-sandwich" evidence="14">
    <location>
        <begin position="199"/>
        <end position="298"/>
    </location>
</feature>
<keyword evidence="8 12" id="KW-0378">Hydrolase</keyword>
<dbReference type="InterPro" id="IPR017853">
    <property type="entry name" value="GH"/>
</dbReference>
<organism evidence="17 18">
    <name type="scientific">Rhynchophorus ferrugineus</name>
    <name type="common">Red palm weevil</name>
    <name type="synonym">Curculio ferrugineus</name>
    <dbReference type="NCBI Taxonomy" id="354439"/>
    <lineage>
        <taxon>Eukaryota</taxon>
        <taxon>Metazoa</taxon>
        <taxon>Ecdysozoa</taxon>
        <taxon>Arthropoda</taxon>
        <taxon>Hexapoda</taxon>
        <taxon>Insecta</taxon>
        <taxon>Pterygota</taxon>
        <taxon>Neoptera</taxon>
        <taxon>Endopterygota</taxon>
        <taxon>Coleoptera</taxon>
        <taxon>Polyphaga</taxon>
        <taxon>Cucujiformia</taxon>
        <taxon>Curculionidae</taxon>
        <taxon>Dryophthorinae</taxon>
        <taxon>Rhynchophorus</taxon>
    </lineage>
</organism>
<dbReference type="EC" id="3.2.1.31" evidence="5 12"/>
<evidence type="ECO:0000256" key="7">
    <source>
        <dbReference type="ARBA" id="ARBA00022729"/>
    </source>
</evidence>
<sequence>MNELTLLCLFALLACAKTDGILPAQASVTRNVASLDGLWYFTTNSDYLNNIESADDLDINLMPVPSSYNDISPNVSLRDHVGPVWYQRKFYVPASWQGKKIWIRFGSVCYSAKVSINGEQVASHEIGHLPFVAEISSQVNFIDENVILVEVNNILTSTTVPQGEVETLISGRIKQTYTFDFFNYAGIDRPVVLYTTPETYIDDIKINTKVQNGSGYVTYNLTIANSEPSISLKVLILDKSGNIVLETENAADTVEIENATFWWPYLMDPNPGYMYKLKVQLIKNNELIDTYTQPFGIRELTFDDDTFKINGESVYLRGFGRHEDSDIRGKGLDLPLIIRDYNLIKWIGANCYRTSHYPYAEEIMDLADELGIMIIDEVPAVNTDSYSDELLENHMKSLTELYHRDKNRPSVVIWSIANEPNTEVSTSEDYYSRVAAHIKSLDRTRPITLANFYDFDADHTGQFLDIIGLNRYQAWYNNVGEIDGIYTRILAEIVGWRLKYNKPVLMTEYGADSVEGLSILPSFIWSEEYQNDLMAEYFKSFDELRTKSWFIGEMIWNFADFKTDQDIRRVGGNRKGVFTRNRQPKTAAFYLRKRYWALANQLNNVTLPTDLDRYVIKDSDSLSAQIHTEL</sequence>
<dbReference type="InterPro" id="IPR036156">
    <property type="entry name" value="Beta-gal/glucu_dom_sf"/>
</dbReference>
<dbReference type="OrthoDB" id="408532at2759"/>
<name>A0A834HY05_RHYFE</name>
<dbReference type="Gene3D" id="2.60.40.10">
    <property type="entry name" value="Immunoglobulins"/>
    <property type="match status" value="1"/>
</dbReference>
<dbReference type="PRINTS" id="PR00132">
    <property type="entry name" value="GLHYDRLASE2"/>
</dbReference>
<dbReference type="Gene3D" id="2.60.120.260">
    <property type="entry name" value="Galactose-binding domain-like"/>
    <property type="match status" value="1"/>
</dbReference>
<keyword evidence="18" id="KW-1185">Reference proteome</keyword>
<evidence type="ECO:0000259" key="16">
    <source>
        <dbReference type="Pfam" id="PF02837"/>
    </source>
</evidence>
<evidence type="ECO:0000256" key="12">
    <source>
        <dbReference type="RuleBase" id="RU361154"/>
    </source>
</evidence>
<dbReference type="Proteomes" id="UP000625711">
    <property type="component" value="Unassembled WGS sequence"/>
</dbReference>
<evidence type="ECO:0000256" key="13">
    <source>
        <dbReference type="SAM" id="SignalP"/>
    </source>
</evidence>
<evidence type="ECO:0000256" key="11">
    <source>
        <dbReference type="ARBA" id="ARBA00023295"/>
    </source>
</evidence>
<evidence type="ECO:0000313" key="17">
    <source>
        <dbReference type="EMBL" id="KAF7271007.1"/>
    </source>
</evidence>
<evidence type="ECO:0000256" key="9">
    <source>
        <dbReference type="ARBA" id="ARBA00023180"/>
    </source>
</evidence>
<dbReference type="InterPro" id="IPR006103">
    <property type="entry name" value="Glyco_hydro_2_cat"/>
</dbReference>
<evidence type="ECO:0000256" key="8">
    <source>
        <dbReference type="ARBA" id="ARBA00022801"/>
    </source>
</evidence>
<dbReference type="PROSITE" id="PS00608">
    <property type="entry name" value="GLYCOSYL_HYDROL_F2_2"/>
    <property type="match status" value="1"/>
</dbReference>
<comment type="subcellular location">
    <subcellularLocation>
        <location evidence="2">Lysosome</location>
    </subcellularLocation>
</comment>
<evidence type="ECO:0000259" key="15">
    <source>
        <dbReference type="Pfam" id="PF02836"/>
    </source>
</evidence>
<dbReference type="GO" id="GO:0019391">
    <property type="term" value="P:glucuronoside catabolic process"/>
    <property type="evidence" value="ECO:0007669"/>
    <property type="project" value="TreeGrafter"/>
</dbReference>
<dbReference type="SUPFAM" id="SSF51445">
    <property type="entry name" value="(Trans)glycosidases"/>
    <property type="match status" value="1"/>
</dbReference>
<dbReference type="InterPro" id="IPR023232">
    <property type="entry name" value="Glyco_hydro_2_AS"/>
</dbReference>
<dbReference type="InterPro" id="IPR006104">
    <property type="entry name" value="Glyco_hydro_2_N"/>
</dbReference>
<gene>
    <name evidence="17" type="ORF">GWI33_016067</name>
</gene>
<comment type="similarity">
    <text evidence="3 12">Belongs to the glycosyl hydrolase 2 family.</text>
</comment>
<dbReference type="InterPro" id="IPR006102">
    <property type="entry name" value="Ig-like_GH2"/>
</dbReference>
<dbReference type="InterPro" id="IPR006101">
    <property type="entry name" value="Glyco_hydro_2"/>
</dbReference>
<dbReference type="EMBL" id="JAACXV010014027">
    <property type="protein sequence ID" value="KAF7271007.1"/>
    <property type="molecule type" value="Genomic_DNA"/>
</dbReference>
<reference evidence="17" key="1">
    <citation type="submission" date="2020-08" db="EMBL/GenBank/DDBJ databases">
        <title>Genome sequencing and assembly of the red palm weevil Rhynchophorus ferrugineus.</title>
        <authorList>
            <person name="Dias G.B."/>
            <person name="Bergman C.M."/>
            <person name="Manee M."/>
        </authorList>
    </citation>
    <scope>NUCLEOTIDE SEQUENCE</scope>
    <source>
        <strain evidence="17">AA-2017</strain>
        <tissue evidence="17">Whole larva</tissue>
    </source>
</reference>
<feature type="domain" description="Glycosyl hydrolases family 2 sugar binding" evidence="16">
    <location>
        <begin position="76"/>
        <end position="197"/>
    </location>
</feature>
<dbReference type="FunFam" id="3.20.20.80:FF:000029">
    <property type="entry name" value="Beta-glucuronidase"/>
    <property type="match status" value="1"/>
</dbReference>
<dbReference type="Gene3D" id="3.20.20.80">
    <property type="entry name" value="Glycosidases"/>
    <property type="match status" value="1"/>
</dbReference>
<evidence type="ECO:0000256" key="3">
    <source>
        <dbReference type="ARBA" id="ARBA00007401"/>
    </source>
</evidence>
<keyword evidence="10 12" id="KW-0458">Lysosome</keyword>
<evidence type="ECO:0000256" key="6">
    <source>
        <dbReference type="ARBA" id="ARBA00016205"/>
    </source>
</evidence>
<dbReference type="SUPFAM" id="SSF49785">
    <property type="entry name" value="Galactose-binding domain-like"/>
    <property type="match status" value="1"/>
</dbReference>
<feature type="domain" description="Glycoside hydrolase family 2 catalytic" evidence="15">
    <location>
        <begin position="303"/>
        <end position="599"/>
    </location>
</feature>
<dbReference type="InterPro" id="IPR013783">
    <property type="entry name" value="Ig-like_fold"/>
</dbReference>
<dbReference type="PANTHER" id="PTHR10066">
    <property type="entry name" value="BETA-GLUCURONIDASE"/>
    <property type="match status" value="1"/>
</dbReference>
<dbReference type="Pfam" id="PF00703">
    <property type="entry name" value="Glyco_hydro_2"/>
    <property type="match status" value="1"/>
</dbReference>
<comment type="caution">
    <text evidence="17">The sequence shown here is derived from an EMBL/GenBank/DDBJ whole genome shotgun (WGS) entry which is preliminary data.</text>
</comment>
<evidence type="ECO:0000256" key="2">
    <source>
        <dbReference type="ARBA" id="ARBA00004371"/>
    </source>
</evidence>
<dbReference type="Pfam" id="PF02837">
    <property type="entry name" value="Glyco_hydro_2_N"/>
    <property type="match status" value="1"/>
</dbReference>
<comment type="activity regulation">
    <text evidence="12">Inhibited by L-aspartic acid.</text>
</comment>
<dbReference type="GO" id="GO:0005615">
    <property type="term" value="C:extracellular space"/>
    <property type="evidence" value="ECO:0007669"/>
    <property type="project" value="TreeGrafter"/>
</dbReference>
<comment type="function">
    <text evidence="1 12">Plays an important role in the degradation of dermatan and keratan sulfates.</text>
</comment>
<evidence type="ECO:0000256" key="4">
    <source>
        <dbReference type="ARBA" id="ARBA00011881"/>
    </source>
</evidence>
<proteinExistence type="inferred from homology"/>
<keyword evidence="9" id="KW-0325">Glycoprotein</keyword>
<dbReference type="SUPFAM" id="SSF49303">
    <property type="entry name" value="beta-Galactosidase/glucuronidase domain"/>
    <property type="match status" value="1"/>
</dbReference>
<evidence type="ECO:0000259" key="14">
    <source>
        <dbReference type="Pfam" id="PF00703"/>
    </source>
</evidence>
<evidence type="ECO:0000313" key="18">
    <source>
        <dbReference type="Proteomes" id="UP000625711"/>
    </source>
</evidence>
<evidence type="ECO:0000256" key="1">
    <source>
        <dbReference type="ARBA" id="ARBA00003025"/>
    </source>
</evidence>
<evidence type="ECO:0000256" key="10">
    <source>
        <dbReference type="ARBA" id="ARBA00023228"/>
    </source>
</evidence>